<feature type="compositionally biased region" description="Basic and acidic residues" evidence="1">
    <location>
        <begin position="662"/>
        <end position="676"/>
    </location>
</feature>
<evidence type="ECO:0000256" key="1">
    <source>
        <dbReference type="SAM" id="MobiDB-lite"/>
    </source>
</evidence>
<feature type="compositionally biased region" description="Basic and acidic residues" evidence="1">
    <location>
        <begin position="289"/>
        <end position="305"/>
    </location>
</feature>
<feature type="compositionally biased region" description="Basic and acidic residues" evidence="1">
    <location>
        <begin position="452"/>
        <end position="479"/>
    </location>
</feature>
<feature type="compositionally biased region" description="Basic and acidic residues" evidence="1">
    <location>
        <begin position="34"/>
        <end position="47"/>
    </location>
</feature>
<dbReference type="VEuPathDB" id="FungiDB:M_BR32_EuGene_00083421"/>
<feature type="compositionally biased region" description="Low complexity" evidence="1">
    <location>
        <begin position="595"/>
        <end position="604"/>
    </location>
</feature>
<feature type="compositionally biased region" description="Acidic residues" evidence="1">
    <location>
        <begin position="634"/>
        <end position="643"/>
    </location>
</feature>
<feature type="region of interest" description="Disordered" evidence="1">
    <location>
        <begin position="755"/>
        <end position="816"/>
    </location>
</feature>
<feature type="compositionally biased region" description="Basic and acidic residues" evidence="1">
    <location>
        <begin position="556"/>
        <end position="568"/>
    </location>
</feature>
<feature type="compositionally biased region" description="Low complexity" evidence="1">
    <location>
        <begin position="798"/>
        <end position="810"/>
    </location>
</feature>
<reference evidence="2 3" key="1">
    <citation type="journal article" date="2019" name="Mol. Biol. Evol.">
        <title>Blast fungal genomes show frequent chromosomal changes, gene gains and losses, and effector gene turnover.</title>
        <authorList>
            <person name="Gomez Luciano L.B."/>
            <person name="Jason Tsai I."/>
            <person name="Chuma I."/>
            <person name="Tosa Y."/>
            <person name="Chen Y.H."/>
            <person name="Li J.Y."/>
            <person name="Li M.Y."/>
            <person name="Jade Lu M.Y."/>
            <person name="Nakayashiki H."/>
            <person name="Li W.H."/>
        </authorList>
    </citation>
    <scope>NUCLEOTIDE SEQUENCE [LARGE SCALE GENOMIC DNA]</scope>
    <source>
        <strain evidence="2">MZ5-1-6</strain>
    </source>
</reference>
<dbReference type="EMBL" id="CP034204">
    <property type="protein sequence ID" value="QBZ53872.1"/>
    <property type="molecule type" value="Genomic_DNA"/>
</dbReference>
<organism evidence="2 3">
    <name type="scientific">Pyricularia oryzae</name>
    <name type="common">Rice blast fungus</name>
    <name type="synonym">Magnaporthe oryzae</name>
    <dbReference type="NCBI Taxonomy" id="318829"/>
    <lineage>
        <taxon>Eukaryota</taxon>
        <taxon>Fungi</taxon>
        <taxon>Dikarya</taxon>
        <taxon>Ascomycota</taxon>
        <taxon>Pezizomycotina</taxon>
        <taxon>Sordariomycetes</taxon>
        <taxon>Sordariomycetidae</taxon>
        <taxon>Magnaporthales</taxon>
        <taxon>Pyriculariaceae</taxon>
        <taxon>Pyricularia</taxon>
    </lineage>
</organism>
<feature type="compositionally biased region" description="Basic and acidic residues" evidence="1">
    <location>
        <begin position="191"/>
        <end position="201"/>
    </location>
</feature>
<proteinExistence type="predicted"/>
<feature type="compositionally biased region" description="Polar residues" evidence="1">
    <location>
        <begin position="357"/>
        <end position="369"/>
    </location>
</feature>
<dbReference type="InterPro" id="IPR021582">
    <property type="entry name" value="Aim21"/>
</dbReference>
<feature type="compositionally biased region" description="Basic residues" evidence="1">
    <location>
        <begin position="787"/>
        <end position="797"/>
    </location>
</feature>
<evidence type="ECO:0000313" key="3">
    <source>
        <dbReference type="Proteomes" id="UP000294847"/>
    </source>
</evidence>
<feature type="compositionally biased region" description="Basic and acidic residues" evidence="1">
    <location>
        <begin position="261"/>
        <end position="279"/>
    </location>
</feature>
<dbReference type="Proteomes" id="UP000294847">
    <property type="component" value="Chromosome 1"/>
</dbReference>
<feature type="compositionally biased region" description="Basic and acidic residues" evidence="1">
    <location>
        <begin position="534"/>
        <end position="548"/>
    </location>
</feature>
<feature type="compositionally biased region" description="Polar residues" evidence="1">
    <location>
        <begin position="578"/>
        <end position="587"/>
    </location>
</feature>
<feature type="compositionally biased region" description="Basic and acidic residues" evidence="1">
    <location>
        <begin position="492"/>
        <end position="507"/>
    </location>
</feature>
<sequence length="931" mass="101485">MSATASQPPVVPPRPSRSQDKDQIPKIPPRPIKSRVERSMSPSRDRFAPSPLNDRLGAKSPLSPRFGNLGANNGGYSASPDPIDRSSSVDLPSLGEEGREYAAMAEELESGKERSVSPTQTRNVAEDLKLHAPKPSHPAVSAKQRVAAVTRTDSDRAASFGIGKPSNEEPASSNRSLKKKASTISQLSVRSDSHADDEHGIPEIGKQVPMYPNAGDVQAPSPAPGSMLGADGQRPKQHHRRGSSRGDAPPGSYGLHGHGIKSQDKLDMAYYEKHPELKHRERQPHHHDRPNDFSMSREELNRIVRDTANNRTSGHDFSAPPEQAGWEAIEESTSRIASPKPAPSGSTSPILTRGAQLGTSPEASKSNENVIHVHDPRRKSGQADAKSPGLPNESDEDGRYSAPILADDEVSKDVPSFDLHPAVDPGPERTGSAFEMEPSSRPKSRPASIYRESSHDIRSTPLEDVKEYEPLFPEEEKSGKLPPKPESPTIARKAEERKHKFPSRDIWEDAPDSVHGTAEVSTPDVQEQQDDHEDDGRIPRAIPPRDSDTPAQAFARRQEELAEAESRNNPDAFLYRTQKPSWVQGQSHLAKEFTSRSSSAQSAHSTHHFPSRDTWEDTPDSQLLETEVSREQDEDKDEDDEEQPSSMEPKQAPEMPQRPVRKSTDPSEKPAIPERPKPKHTSSDDASVSKPTIPERHKPQVPARPQRQSSGSGSKEAEPAALVTKTKPPVPARPVGGKIAALQAGFMADLNKRLQLGPHVQKHEEPVKEEEPPVEQEKAPLVDARKGRARGPQRRAPAKSPAPPADTSAASEKEPISFSFSTTMSFFSIDPDEGAITIGGQEAGKESSAPGQTLAAKTDALDQEAEPEKTETSKPADMEQPVAEKHDLVEKNINPESLVTNMAGETLVEVDVEKTGKKVEPVNVEEGQLDN</sequence>
<feature type="compositionally biased region" description="Basic and acidic residues" evidence="1">
    <location>
        <begin position="866"/>
        <end position="890"/>
    </location>
</feature>
<feature type="region of interest" description="Disordered" evidence="1">
    <location>
        <begin position="831"/>
        <end position="897"/>
    </location>
</feature>
<gene>
    <name evidence="2" type="ORF">PoMZ_09562</name>
</gene>
<dbReference type="Pfam" id="PF11489">
    <property type="entry name" value="Aim21"/>
    <property type="match status" value="1"/>
</dbReference>
<feature type="compositionally biased region" description="Basic and acidic residues" evidence="1">
    <location>
        <begin position="761"/>
        <end position="786"/>
    </location>
</feature>
<protein>
    <submittedName>
        <fullName evidence="2">Uncharacterized protein</fullName>
    </submittedName>
</protein>
<feature type="region of interest" description="Disordered" evidence="1">
    <location>
        <begin position="1"/>
        <end position="736"/>
    </location>
</feature>
<dbReference type="AlphaFoldDB" id="A0A4P7MXN2"/>
<evidence type="ECO:0000313" key="2">
    <source>
        <dbReference type="EMBL" id="QBZ53872.1"/>
    </source>
</evidence>
<name>A0A4P7MXN2_PYROR</name>
<accession>A0A4P7MXN2</accession>